<dbReference type="SUPFAM" id="SSF53335">
    <property type="entry name" value="S-adenosyl-L-methionine-dependent methyltransferases"/>
    <property type="match status" value="1"/>
</dbReference>
<feature type="domain" description="Methyltransferase" evidence="1">
    <location>
        <begin position="58"/>
        <end position="149"/>
    </location>
</feature>
<evidence type="ECO:0000313" key="3">
    <source>
        <dbReference type="Proteomes" id="UP000592820"/>
    </source>
</evidence>
<dbReference type="Pfam" id="PF13847">
    <property type="entry name" value="Methyltransf_31"/>
    <property type="match status" value="1"/>
</dbReference>
<reference evidence="2 3" key="1">
    <citation type="submission" date="2020-08" db="EMBL/GenBank/DDBJ databases">
        <title>Genomic Encyclopedia of Type Strains, Phase IV (KMG-V): Genome sequencing to study the core and pangenomes of soil and plant-associated prokaryotes.</title>
        <authorList>
            <person name="Whitman W."/>
        </authorList>
    </citation>
    <scope>NUCLEOTIDE SEQUENCE [LARGE SCALE GENOMIC DNA]</scope>
    <source>
        <strain evidence="2 3">JPY162</strain>
    </source>
</reference>
<dbReference type="AlphaFoldDB" id="A0A7W8L398"/>
<accession>A0A7W8L398</accession>
<comment type="caution">
    <text evidence="2">The sequence shown here is derived from an EMBL/GenBank/DDBJ whole genome shotgun (WGS) entry which is preliminary data.</text>
</comment>
<protein>
    <recommendedName>
        <fullName evidence="1">Methyltransferase domain-containing protein</fullName>
    </recommendedName>
</protein>
<dbReference type="Proteomes" id="UP000592820">
    <property type="component" value="Unassembled WGS sequence"/>
</dbReference>
<dbReference type="InterPro" id="IPR025714">
    <property type="entry name" value="Methyltranfer_dom"/>
</dbReference>
<sequence length="300" mass="33541">MKGTELDLYATEEPGHTLAFNLFDGTWVSDVPGYGLGMAPHFDDGRLHWFETMCGGFSGKSVLELGPMEGGHTFMMAKAGASRVLAIEANSKSFLKCLLVQNALKFNAEFMYGDFRELLKKRDQRFDLILASGVLYHMTDPVSLLEDMAYASDSICIWTHYYDAEVVRTNANLRTHFDPTPTISEFRGREVHLHRHSYLDSINNAKFIGGSAPQVNWMTRESLMAVLDALGMTVVVGMDDRDRHPAGPSILLYAAHIPHFDEAQYLQRNPDVAEAVAQKHIGSGAEHYIRYGRTEGRSFG</sequence>
<evidence type="ECO:0000313" key="2">
    <source>
        <dbReference type="EMBL" id="MBB5399123.1"/>
    </source>
</evidence>
<dbReference type="InterPro" id="IPR029063">
    <property type="entry name" value="SAM-dependent_MTases_sf"/>
</dbReference>
<dbReference type="EMBL" id="JACHDE010000002">
    <property type="protein sequence ID" value="MBB5399123.1"/>
    <property type="molecule type" value="Genomic_DNA"/>
</dbReference>
<organism evidence="2 3">
    <name type="scientific">Paraburkholderia youngii</name>
    <dbReference type="NCBI Taxonomy" id="2782701"/>
    <lineage>
        <taxon>Bacteria</taxon>
        <taxon>Pseudomonadati</taxon>
        <taxon>Pseudomonadota</taxon>
        <taxon>Betaproteobacteria</taxon>
        <taxon>Burkholderiales</taxon>
        <taxon>Burkholderiaceae</taxon>
        <taxon>Paraburkholderia</taxon>
    </lineage>
</organism>
<proteinExistence type="predicted"/>
<dbReference type="Gene3D" id="3.40.50.150">
    <property type="entry name" value="Vaccinia Virus protein VP39"/>
    <property type="match status" value="1"/>
</dbReference>
<name>A0A7W8L398_9BURK</name>
<evidence type="ECO:0000259" key="1">
    <source>
        <dbReference type="Pfam" id="PF13847"/>
    </source>
</evidence>
<dbReference type="CDD" id="cd02440">
    <property type="entry name" value="AdoMet_MTases"/>
    <property type="match status" value="1"/>
</dbReference>
<gene>
    <name evidence="2" type="ORF">HDG41_001162</name>
</gene>
<dbReference type="RefSeq" id="WP_176123426.1">
    <property type="nucleotide sequence ID" value="NZ_JACHDE010000002.1"/>
</dbReference>